<dbReference type="EMBL" id="JABTTQ020000785">
    <property type="protein sequence ID" value="KAK6137882.1"/>
    <property type="molecule type" value="Genomic_DNA"/>
</dbReference>
<evidence type="ECO:0000313" key="16">
    <source>
        <dbReference type="Proteomes" id="UP001318860"/>
    </source>
</evidence>
<evidence type="ECO:0000256" key="2">
    <source>
        <dbReference type="ARBA" id="ARBA00009592"/>
    </source>
</evidence>
<evidence type="ECO:0000313" key="15">
    <source>
        <dbReference type="EMBL" id="KAK6137882.1"/>
    </source>
</evidence>
<evidence type="ECO:0000256" key="1">
    <source>
        <dbReference type="ARBA" id="ARBA00004251"/>
    </source>
</evidence>
<reference evidence="15 16" key="1">
    <citation type="journal article" date="2021" name="Comput. Struct. Biotechnol. J.">
        <title>De novo genome assembly of the potent medicinal plant Rehmannia glutinosa using nanopore technology.</title>
        <authorList>
            <person name="Ma L."/>
            <person name="Dong C."/>
            <person name="Song C."/>
            <person name="Wang X."/>
            <person name="Zheng X."/>
            <person name="Niu Y."/>
            <person name="Chen S."/>
            <person name="Feng W."/>
        </authorList>
    </citation>
    <scope>NUCLEOTIDE SEQUENCE [LARGE SCALE GENOMIC DNA]</scope>
    <source>
        <strain evidence="15">DH-2019</strain>
    </source>
</reference>
<organism evidence="15 16">
    <name type="scientific">Rehmannia glutinosa</name>
    <name type="common">Chinese foxglove</name>
    <dbReference type="NCBI Taxonomy" id="99300"/>
    <lineage>
        <taxon>Eukaryota</taxon>
        <taxon>Viridiplantae</taxon>
        <taxon>Streptophyta</taxon>
        <taxon>Embryophyta</taxon>
        <taxon>Tracheophyta</taxon>
        <taxon>Spermatophyta</taxon>
        <taxon>Magnoliopsida</taxon>
        <taxon>eudicotyledons</taxon>
        <taxon>Gunneridae</taxon>
        <taxon>Pentapetalae</taxon>
        <taxon>asterids</taxon>
        <taxon>lamiids</taxon>
        <taxon>Lamiales</taxon>
        <taxon>Orobanchaceae</taxon>
        <taxon>Rehmannieae</taxon>
        <taxon>Rehmannia</taxon>
    </lineage>
</organism>
<dbReference type="Pfam" id="PF00560">
    <property type="entry name" value="LRR_1"/>
    <property type="match status" value="6"/>
</dbReference>
<name>A0ABR0VRK9_REHGL</name>
<evidence type="ECO:0000256" key="9">
    <source>
        <dbReference type="ARBA" id="ARBA00023136"/>
    </source>
</evidence>
<proteinExistence type="inferred from homology"/>
<feature type="domain" description="Leucine-rich repeat-containing N-terminal plant-type" evidence="13">
    <location>
        <begin position="35"/>
        <end position="72"/>
    </location>
</feature>
<dbReference type="Proteomes" id="UP001318860">
    <property type="component" value="Unassembled WGS sequence"/>
</dbReference>
<feature type="chain" id="PRO_5045869388" description="Leucine-rich repeat-containing N-terminal plant-type domain-containing protein" evidence="12">
    <location>
        <begin position="25"/>
        <end position="939"/>
    </location>
</feature>
<keyword evidence="9 11" id="KW-0472">Membrane</keyword>
<dbReference type="SMART" id="SM00369">
    <property type="entry name" value="LRR_TYP"/>
    <property type="match status" value="10"/>
</dbReference>
<feature type="transmembrane region" description="Helical" evidence="11">
    <location>
        <begin position="910"/>
        <end position="933"/>
    </location>
</feature>
<dbReference type="InterPro" id="IPR003591">
    <property type="entry name" value="Leu-rich_rpt_typical-subtyp"/>
</dbReference>
<evidence type="ECO:0000256" key="10">
    <source>
        <dbReference type="ARBA" id="ARBA00023180"/>
    </source>
</evidence>
<feature type="domain" description="Disease resistance R13L4/SHOC-2-like LRR" evidence="14">
    <location>
        <begin position="294"/>
        <end position="475"/>
    </location>
</feature>
<comment type="subcellular location">
    <subcellularLocation>
        <location evidence="1">Cell membrane</location>
        <topology evidence="1">Single-pass type I membrane protein</topology>
    </subcellularLocation>
</comment>
<dbReference type="InterPro" id="IPR055414">
    <property type="entry name" value="LRR_R13L4/SHOC2-like"/>
</dbReference>
<keyword evidence="5 11" id="KW-0812">Transmembrane</keyword>
<evidence type="ECO:0000259" key="13">
    <source>
        <dbReference type="Pfam" id="PF08263"/>
    </source>
</evidence>
<sequence>MAISGTIFILFTLVFIHGLTICSSQTNSSRVKCIDRERIALSKFRKSLTDESSRLSSWIGQECCSWKGITCSNKTGHVLKLNLHNPTPFDNDKFYNSQDGEYIAYYSKSCLAGELNPALLDLKQLQFLDLSMNNFSGSEIPKFFGSFQNLKHLNLSVARFQGNVPPHIGNLSRLEVLDLSDFWTNRLTSESLHWVSSLSYLKHLDLSGVSLGRAKNWLDSVNGLPFLTKLNLSNTLVATIPPLTRRPNFTSLVSLDLQWNIITSDIPHWLFDLSNLIELHLDGNGIRGPIPEAFGKLTNLTVLGLSRNYFNTSVPDSLFNLRNLTYLDLSQNKLQGTISNAIVNLCNLKFLDLTDNRFTGKIPDFGINQNDCLQDLDVLRISYNSLHGPISASFGTLSSLRELDISNNIVNGSIPSSFGQLSNLEKLELSNNSLSGMVTELHFSKMSKLTELSMSLNNLLVFNVSSEWIPPFQLKTIKLSSCTLGPLFPSWLKTQENVVELRISRTGISDRLPDWFEKVYSRVHYLDISKNNISGELPQFEEANNRPFRRLILNSNSFDGSLRPLPSDVLLWDVSNNFVSGNIPIQNGTNLTLEVLILKITRLHRRNRKPVDARFDKQHSTWRNSEFLGKFTTVVLTLAQQQFPGTTPVSGERDVSQYSRCGEKLIHGVIPPWIGENQQYLAFLSLQSNNFHGEITEKLCQVPQLQLLNLARNNLTGNIPPCIGNFSAMITDHSSIEYLMLDVDYGGSIPGIINGIERRYTKTMPFLTSIDISDNSIVGEIPDNLTGLVGLRNLNLAGNNLTGRIPGKIGDMQELISLDLSRNELSGQIPPSLSDLNFLTYLNLSYNNLSGRIPNGNQLRTLDPSVYLGNDGLCGAPLVRRCDGDAPAPQDNDRTDINEGDDDDDSLFPWFYAGIGPGFLFGFLVVCGILHFVRSWSLG</sequence>
<dbReference type="PANTHER" id="PTHR48063:SF112">
    <property type="entry name" value="RECEPTOR LIKE PROTEIN 30-LIKE"/>
    <property type="match status" value="1"/>
</dbReference>
<keyword evidence="8 11" id="KW-1133">Transmembrane helix</keyword>
<evidence type="ECO:0000256" key="6">
    <source>
        <dbReference type="ARBA" id="ARBA00022729"/>
    </source>
</evidence>
<evidence type="ECO:0000256" key="3">
    <source>
        <dbReference type="ARBA" id="ARBA00022475"/>
    </source>
</evidence>
<evidence type="ECO:0000256" key="8">
    <source>
        <dbReference type="ARBA" id="ARBA00022989"/>
    </source>
</evidence>
<dbReference type="SUPFAM" id="SSF52047">
    <property type="entry name" value="RNI-like"/>
    <property type="match status" value="1"/>
</dbReference>
<keyword evidence="3" id="KW-1003">Cell membrane</keyword>
<keyword evidence="6 12" id="KW-0732">Signal</keyword>
<keyword evidence="4" id="KW-0433">Leucine-rich repeat</keyword>
<dbReference type="InterPro" id="IPR046956">
    <property type="entry name" value="RLP23-like"/>
</dbReference>
<protein>
    <recommendedName>
        <fullName evidence="17">Leucine-rich repeat-containing N-terminal plant-type domain-containing protein</fullName>
    </recommendedName>
</protein>
<dbReference type="PRINTS" id="PR00019">
    <property type="entry name" value="LEURICHRPT"/>
</dbReference>
<dbReference type="SUPFAM" id="SSF52058">
    <property type="entry name" value="L domain-like"/>
    <property type="match status" value="2"/>
</dbReference>
<dbReference type="Pfam" id="PF08263">
    <property type="entry name" value="LRRNT_2"/>
    <property type="match status" value="1"/>
</dbReference>
<evidence type="ECO:0000256" key="11">
    <source>
        <dbReference type="SAM" id="Phobius"/>
    </source>
</evidence>
<evidence type="ECO:0008006" key="17">
    <source>
        <dbReference type="Google" id="ProtNLM"/>
    </source>
</evidence>
<evidence type="ECO:0000259" key="14">
    <source>
        <dbReference type="Pfam" id="PF23598"/>
    </source>
</evidence>
<feature type="signal peptide" evidence="12">
    <location>
        <begin position="1"/>
        <end position="24"/>
    </location>
</feature>
<dbReference type="InterPro" id="IPR032675">
    <property type="entry name" value="LRR_dom_sf"/>
</dbReference>
<dbReference type="InterPro" id="IPR013210">
    <property type="entry name" value="LRR_N_plant-typ"/>
</dbReference>
<evidence type="ECO:0000256" key="5">
    <source>
        <dbReference type="ARBA" id="ARBA00022692"/>
    </source>
</evidence>
<evidence type="ECO:0000256" key="4">
    <source>
        <dbReference type="ARBA" id="ARBA00022614"/>
    </source>
</evidence>
<gene>
    <name evidence="15" type="ORF">DH2020_028372</name>
</gene>
<comment type="caution">
    <text evidence="15">The sequence shown here is derived from an EMBL/GenBank/DDBJ whole genome shotgun (WGS) entry which is preliminary data.</text>
</comment>
<evidence type="ECO:0000256" key="12">
    <source>
        <dbReference type="SAM" id="SignalP"/>
    </source>
</evidence>
<accession>A0ABR0VRK9</accession>
<keyword evidence="7" id="KW-0677">Repeat</keyword>
<dbReference type="Pfam" id="PF23598">
    <property type="entry name" value="LRR_14"/>
    <property type="match status" value="1"/>
</dbReference>
<keyword evidence="10" id="KW-0325">Glycoprotein</keyword>
<comment type="similarity">
    <text evidence="2">Belongs to the RLP family.</text>
</comment>
<dbReference type="PANTHER" id="PTHR48063">
    <property type="entry name" value="LRR RECEPTOR-LIKE KINASE"/>
    <property type="match status" value="1"/>
</dbReference>
<dbReference type="PROSITE" id="PS51450">
    <property type="entry name" value="LRR"/>
    <property type="match status" value="1"/>
</dbReference>
<evidence type="ECO:0000256" key="7">
    <source>
        <dbReference type="ARBA" id="ARBA00022737"/>
    </source>
</evidence>
<dbReference type="InterPro" id="IPR001611">
    <property type="entry name" value="Leu-rich_rpt"/>
</dbReference>
<dbReference type="Gene3D" id="3.80.10.10">
    <property type="entry name" value="Ribonuclease Inhibitor"/>
    <property type="match status" value="4"/>
</dbReference>
<keyword evidence="16" id="KW-1185">Reference proteome</keyword>